<gene>
    <name evidence="4" type="ORF">GMLC_28190</name>
</gene>
<dbReference type="GO" id="GO:0006351">
    <property type="term" value="P:DNA-templated transcription"/>
    <property type="evidence" value="ECO:0007669"/>
    <property type="project" value="TreeGrafter"/>
</dbReference>
<evidence type="ECO:0008006" key="6">
    <source>
        <dbReference type="Google" id="ProtNLM"/>
    </source>
</evidence>
<keyword evidence="2" id="KW-1277">Toxin-antitoxin system</keyword>
<dbReference type="InterPro" id="IPR007337">
    <property type="entry name" value="RelB/DinJ"/>
</dbReference>
<name>A0A6V8N9W8_9BACT</name>
<evidence type="ECO:0000256" key="3">
    <source>
        <dbReference type="SAM" id="MobiDB-lite"/>
    </source>
</evidence>
<dbReference type="Proteomes" id="UP000587586">
    <property type="component" value="Unassembled WGS sequence"/>
</dbReference>
<dbReference type="PANTHER" id="PTHR38781:SF1">
    <property type="entry name" value="ANTITOXIN DINJ-RELATED"/>
    <property type="match status" value="1"/>
</dbReference>
<dbReference type="GO" id="GO:0006355">
    <property type="term" value="P:regulation of DNA-templated transcription"/>
    <property type="evidence" value="ECO:0007669"/>
    <property type="project" value="InterPro"/>
</dbReference>
<dbReference type="InterPro" id="IPR013321">
    <property type="entry name" value="Arc_rbn_hlx_hlx"/>
</dbReference>
<keyword evidence="5" id="KW-1185">Reference proteome</keyword>
<dbReference type="NCBIfam" id="TIGR02384">
    <property type="entry name" value="RelB_DinJ"/>
    <property type="match status" value="1"/>
</dbReference>
<dbReference type="Gene3D" id="1.10.1220.10">
    <property type="entry name" value="Met repressor-like"/>
    <property type="match status" value="1"/>
</dbReference>
<evidence type="ECO:0000313" key="5">
    <source>
        <dbReference type="Proteomes" id="UP000587586"/>
    </source>
</evidence>
<dbReference type="Pfam" id="PF04221">
    <property type="entry name" value="RelB"/>
    <property type="match status" value="1"/>
</dbReference>
<proteinExistence type="inferred from homology"/>
<accession>A0A6V8N9W8</accession>
<reference evidence="5" key="1">
    <citation type="submission" date="2020-06" db="EMBL/GenBank/DDBJ databases">
        <title>Draft genomic sequecing of Geomonas sp. Red745.</title>
        <authorList>
            <person name="Itoh H."/>
            <person name="Xu Z.X."/>
            <person name="Ushijima N."/>
            <person name="Masuda Y."/>
            <person name="Shiratori Y."/>
            <person name="Senoo K."/>
        </authorList>
    </citation>
    <scope>NUCLEOTIDE SEQUENCE [LARGE SCALE GENOMIC DNA]</scope>
    <source>
        <strain evidence="5">Red745</strain>
    </source>
</reference>
<dbReference type="RefSeq" id="WP_183361812.1">
    <property type="nucleotide sequence ID" value="NZ_BLXZ01000005.1"/>
</dbReference>
<dbReference type="PANTHER" id="PTHR38781">
    <property type="entry name" value="ANTITOXIN DINJ-RELATED"/>
    <property type="match status" value="1"/>
</dbReference>
<evidence type="ECO:0000313" key="4">
    <source>
        <dbReference type="EMBL" id="GFO69240.1"/>
    </source>
</evidence>
<evidence type="ECO:0000256" key="2">
    <source>
        <dbReference type="ARBA" id="ARBA00022649"/>
    </source>
</evidence>
<comment type="caution">
    <text evidence="4">The sequence shown here is derived from an EMBL/GenBank/DDBJ whole genome shotgun (WGS) entry which is preliminary data.</text>
</comment>
<evidence type="ECO:0000256" key="1">
    <source>
        <dbReference type="ARBA" id="ARBA00010562"/>
    </source>
</evidence>
<comment type="similarity">
    <text evidence="1">Belongs to the RelB/DinJ antitoxin family.</text>
</comment>
<organism evidence="4 5">
    <name type="scientific">Geomonas limicola</name>
    <dbReference type="NCBI Taxonomy" id="2740186"/>
    <lineage>
        <taxon>Bacteria</taxon>
        <taxon>Pseudomonadati</taxon>
        <taxon>Thermodesulfobacteriota</taxon>
        <taxon>Desulfuromonadia</taxon>
        <taxon>Geobacterales</taxon>
        <taxon>Geobacteraceae</taxon>
        <taxon>Geomonas</taxon>
    </lineage>
</organism>
<dbReference type="Gene3D" id="6.20.450.20">
    <property type="match status" value="1"/>
</dbReference>
<sequence>MKEAIVRSRIDAAKKVEVEAILGALGLSTSDAIRLFINQVILEKGLPFKVKLPEEASEAHDAWFRRQVESAVAKADDPETVFTPHGDVMKRFNSEQGDRRTKKKGIVS</sequence>
<dbReference type="EMBL" id="BLXZ01000005">
    <property type="protein sequence ID" value="GFO69240.1"/>
    <property type="molecule type" value="Genomic_DNA"/>
</dbReference>
<dbReference type="AlphaFoldDB" id="A0A6V8N9W8"/>
<feature type="compositionally biased region" description="Basic and acidic residues" evidence="3">
    <location>
        <begin position="87"/>
        <end position="99"/>
    </location>
</feature>
<feature type="region of interest" description="Disordered" evidence="3">
    <location>
        <begin position="75"/>
        <end position="108"/>
    </location>
</feature>
<protein>
    <recommendedName>
        <fullName evidence="6">DNA damage-inducible protein</fullName>
    </recommendedName>
</protein>